<evidence type="ECO:0000256" key="2">
    <source>
        <dbReference type="ARBA" id="ARBA00022833"/>
    </source>
</evidence>
<dbReference type="GO" id="GO:0051082">
    <property type="term" value="F:unfolded protein binding"/>
    <property type="evidence" value="ECO:0007669"/>
    <property type="project" value="InterPro"/>
</dbReference>
<dbReference type="Gene3D" id="3.90.1280.10">
    <property type="entry name" value="HSP33 redox switch-like"/>
    <property type="match status" value="1"/>
</dbReference>
<comment type="caution">
    <text evidence="6">The sequence shown here is derived from an EMBL/GenBank/DDBJ whole genome shotgun (WGS) entry which is preliminary data.</text>
</comment>
<keyword evidence="5" id="KW-0676">Redox-active center</keyword>
<keyword evidence="3" id="KW-1015">Disulfide bond</keyword>
<dbReference type="SUPFAM" id="SSF118352">
    <property type="entry name" value="HSP33 redox switch-like"/>
    <property type="match status" value="1"/>
</dbReference>
<dbReference type="SUPFAM" id="SSF64397">
    <property type="entry name" value="Hsp33 domain"/>
    <property type="match status" value="1"/>
</dbReference>
<dbReference type="InterPro" id="IPR016154">
    <property type="entry name" value="Heat_shock_Hsp33_C"/>
</dbReference>
<proteinExistence type="predicted"/>
<keyword evidence="4" id="KW-0143">Chaperone</keyword>
<dbReference type="PIRSF" id="PIRSF005261">
    <property type="entry name" value="Heat_shock_Hsp33"/>
    <property type="match status" value="1"/>
</dbReference>
<dbReference type="PANTHER" id="PTHR30111:SF1">
    <property type="entry name" value="33 KDA CHAPERONIN"/>
    <property type="match status" value="1"/>
</dbReference>
<dbReference type="InterPro" id="IPR016153">
    <property type="entry name" value="Heat_shock_Hsp33_N"/>
</dbReference>
<dbReference type="Pfam" id="PF01430">
    <property type="entry name" value="HSP33"/>
    <property type="match status" value="1"/>
</dbReference>
<keyword evidence="1" id="KW-0963">Cytoplasm</keyword>
<dbReference type="GO" id="GO:0005737">
    <property type="term" value="C:cytoplasm"/>
    <property type="evidence" value="ECO:0007669"/>
    <property type="project" value="InterPro"/>
</dbReference>
<accession>A0A2V1K1M8</accession>
<evidence type="ECO:0000256" key="3">
    <source>
        <dbReference type="ARBA" id="ARBA00023157"/>
    </source>
</evidence>
<dbReference type="EMBL" id="QETA01000004">
    <property type="protein sequence ID" value="PWF22686.1"/>
    <property type="molecule type" value="Genomic_DNA"/>
</dbReference>
<dbReference type="Proteomes" id="UP000245212">
    <property type="component" value="Unassembled WGS sequence"/>
</dbReference>
<sequence>MSDDLLKTYLFADRTVRVVGLNLEHAWQAAHQHQQYPEGVARLLGELTAAGAMLAANLKFDGSLLLQAQGDGPLSLIVVECRADKTIRAMAKLRENQPLPEHGGVQAWLNPGGQGQLAVILDPSRKQPGQHAWQGLIPLEGDTIAEILEQYMAASEQLDTRVWLEANEHQASGLLLQRLPDHGGALDQASETIEEATDTWDRACHLASTLRPGELLQTDTDTLMHRLFWEESLLAFEPQPVRWHCTCSRDKVLGMLRMLGTEELRDMIAERDGDIDVRCDFCGKPYHLDSVDSAALVRQLEQQPDTSEHGRLH</sequence>
<dbReference type="GO" id="GO:0042026">
    <property type="term" value="P:protein refolding"/>
    <property type="evidence" value="ECO:0007669"/>
    <property type="project" value="TreeGrafter"/>
</dbReference>
<dbReference type="InterPro" id="IPR023212">
    <property type="entry name" value="Hsp33_helix_hairpin_bin_dom_sf"/>
</dbReference>
<organism evidence="6 7">
    <name type="scientific">Corticimicrobacter populi</name>
    <dbReference type="NCBI Taxonomy" id="2175229"/>
    <lineage>
        <taxon>Bacteria</taxon>
        <taxon>Pseudomonadati</taxon>
        <taxon>Pseudomonadota</taxon>
        <taxon>Betaproteobacteria</taxon>
        <taxon>Burkholderiales</taxon>
        <taxon>Alcaligenaceae</taxon>
        <taxon>Corticimicrobacter</taxon>
    </lineage>
</organism>
<dbReference type="GO" id="GO:0044183">
    <property type="term" value="F:protein folding chaperone"/>
    <property type="evidence" value="ECO:0007669"/>
    <property type="project" value="TreeGrafter"/>
</dbReference>
<evidence type="ECO:0000256" key="5">
    <source>
        <dbReference type="ARBA" id="ARBA00023284"/>
    </source>
</evidence>
<evidence type="ECO:0000256" key="4">
    <source>
        <dbReference type="ARBA" id="ARBA00023186"/>
    </source>
</evidence>
<evidence type="ECO:0000313" key="7">
    <source>
        <dbReference type="Proteomes" id="UP000245212"/>
    </source>
</evidence>
<dbReference type="Gene3D" id="1.10.287.480">
    <property type="entry name" value="helix hairpin bin"/>
    <property type="match status" value="1"/>
</dbReference>
<dbReference type="AlphaFoldDB" id="A0A2V1K1M8"/>
<gene>
    <name evidence="6" type="ORF">DD235_11475</name>
</gene>
<reference evidence="7" key="1">
    <citation type="submission" date="2018-05" db="EMBL/GenBank/DDBJ databases">
        <authorList>
            <person name="Li Y."/>
        </authorList>
    </citation>
    <scope>NUCLEOTIDE SEQUENCE [LARGE SCALE GENOMIC DNA]</scope>
    <source>
        <strain evidence="7">3d-2-2</strain>
    </source>
</reference>
<evidence type="ECO:0000256" key="1">
    <source>
        <dbReference type="ARBA" id="ARBA00022490"/>
    </source>
</evidence>
<dbReference type="Gene3D" id="3.55.30.10">
    <property type="entry name" value="Hsp33 domain"/>
    <property type="match status" value="1"/>
</dbReference>
<dbReference type="RefSeq" id="WP_109062210.1">
    <property type="nucleotide sequence ID" value="NZ_QETA01000004.1"/>
</dbReference>
<dbReference type="PANTHER" id="PTHR30111">
    <property type="entry name" value="33 KDA CHAPERONIN"/>
    <property type="match status" value="1"/>
</dbReference>
<protein>
    <submittedName>
        <fullName evidence="6">Redox-regulated molecular chaperone Hsp33</fullName>
    </submittedName>
</protein>
<dbReference type="InterPro" id="IPR000397">
    <property type="entry name" value="Heat_shock_Hsp33"/>
</dbReference>
<evidence type="ECO:0000313" key="6">
    <source>
        <dbReference type="EMBL" id="PWF22686.1"/>
    </source>
</evidence>
<keyword evidence="7" id="KW-1185">Reference proteome</keyword>
<name>A0A2V1K1M8_9BURK</name>
<keyword evidence="2" id="KW-0862">Zinc</keyword>